<proteinExistence type="predicted"/>
<dbReference type="Gene3D" id="3.20.20.60">
    <property type="entry name" value="Phosphoenolpyruvate-binding domains"/>
    <property type="match status" value="1"/>
</dbReference>
<dbReference type="Proteomes" id="UP000059074">
    <property type="component" value="Unassembled WGS sequence"/>
</dbReference>
<keyword evidence="3" id="KW-0460">Magnesium</keyword>
<dbReference type="SUPFAM" id="SSF51621">
    <property type="entry name" value="Phosphoenolpyruvate/pyruvate domain"/>
    <property type="match status" value="1"/>
</dbReference>
<comment type="cofactor">
    <cofactor evidence="1">
        <name>Mg(2+)</name>
        <dbReference type="ChEBI" id="CHEBI:18420"/>
    </cofactor>
</comment>
<dbReference type="EMBL" id="LMTR01000027">
    <property type="protein sequence ID" value="KWT70946.1"/>
    <property type="molecule type" value="Genomic_DNA"/>
</dbReference>
<sequence>MCIQHTAQLADSFLQTPVLATSFLFLFGRARPRTRFTAFHQSQRRRATRAGRHRGWPVEFHPEQRSLFSLFQHFPPARFAQSKKAKVKPHIINRKAITQEDNPKMSFTLYPLRKSRLQRSELAVPGSNPTMIEKALTSAADYVFLDCEDAVAPPDKEQARKNIIQALNDLDWRGAGKTVSVRINGLDTHYCYRDVVDIVEQAGSKLDTILIPKVGVPADVYAIESFVSQIEEAKGLTNKIGTEALIETPLGMANVEAIAAAPSRLEAMHFGVADYAAFNKARTVVIGGLNPDYPGDQWHFALSRMTVACRAYGLRPIDGPFGDFSDPAGYTAGAKRAAALGIEGKWAIHPSQIELANEVFSPTAQEVSRAERIIEALKEAEAQGKGAASLDGKMIDAASEKMARNLIATAAAIKASAAARS</sequence>
<accession>A0A109BLF1</accession>
<keyword evidence="6" id="KW-1185">Reference proteome</keyword>
<dbReference type="InterPro" id="IPR005000">
    <property type="entry name" value="Aldolase/citrate-lyase_domain"/>
</dbReference>
<dbReference type="InterPro" id="IPR015813">
    <property type="entry name" value="Pyrv/PenolPyrv_kinase-like_dom"/>
</dbReference>
<dbReference type="Pfam" id="PF03328">
    <property type="entry name" value="HpcH_HpaI"/>
    <property type="match status" value="1"/>
</dbReference>
<organism evidence="5 6">
    <name type="scientific">Hyphomicrobium sulfonivorans</name>
    <dbReference type="NCBI Taxonomy" id="121290"/>
    <lineage>
        <taxon>Bacteria</taxon>
        <taxon>Pseudomonadati</taxon>
        <taxon>Pseudomonadota</taxon>
        <taxon>Alphaproteobacteria</taxon>
        <taxon>Hyphomicrobiales</taxon>
        <taxon>Hyphomicrobiaceae</taxon>
        <taxon>Hyphomicrobium</taxon>
    </lineage>
</organism>
<dbReference type="GO" id="GO:0000287">
    <property type="term" value="F:magnesium ion binding"/>
    <property type="evidence" value="ECO:0007669"/>
    <property type="project" value="TreeGrafter"/>
</dbReference>
<evidence type="ECO:0000256" key="1">
    <source>
        <dbReference type="ARBA" id="ARBA00001946"/>
    </source>
</evidence>
<reference evidence="5 6" key="1">
    <citation type="submission" date="2015-10" db="EMBL/GenBank/DDBJ databases">
        <title>Transcriptomic analysis of a linuron degrading triple-species bacterial consortium.</title>
        <authorList>
            <person name="Albers P."/>
        </authorList>
    </citation>
    <scope>NUCLEOTIDE SEQUENCE [LARGE SCALE GENOMIC DNA]</scope>
    <source>
        <strain evidence="5 6">WDL6</strain>
    </source>
</reference>
<comment type="caution">
    <text evidence="5">The sequence shown here is derived from an EMBL/GenBank/DDBJ whole genome shotgun (WGS) entry which is preliminary data.</text>
</comment>
<name>A0A109BLF1_HYPSL</name>
<dbReference type="STRING" id="121290.APY04_0608"/>
<evidence type="ECO:0000256" key="2">
    <source>
        <dbReference type="ARBA" id="ARBA00022723"/>
    </source>
</evidence>
<dbReference type="PANTHER" id="PTHR32308:SF10">
    <property type="entry name" value="CITRATE LYASE SUBUNIT BETA"/>
    <property type="match status" value="1"/>
</dbReference>
<dbReference type="PATRIC" id="fig|121290.4.peg.1081"/>
<dbReference type="PANTHER" id="PTHR32308">
    <property type="entry name" value="LYASE BETA SUBUNIT, PUTATIVE (AFU_ORTHOLOGUE AFUA_4G13030)-RELATED"/>
    <property type="match status" value="1"/>
</dbReference>
<evidence type="ECO:0000259" key="4">
    <source>
        <dbReference type="Pfam" id="PF03328"/>
    </source>
</evidence>
<dbReference type="GO" id="GO:0006107">
    <property type="term" value="P:oxaloacetate metabolic process"/>
    <property type="evidence" value="ECO:0007669"/>
    <property type="project" value="TreeGrafter"/>
</dbReference>
<keyword evidence="5" id="KW-0456">Lyase</keyword>
<protein>
    <submittedName>
        <fullName evidence="5">Malyl-CoA lyase</fullName>
        <ecNumber evidence="5">4.1.3.24</ecNumber>
    </submittedName>
</protein>
<evidence type="ECO:0000313" key="5">
    <source>
        <dbReference type="EMBL" id="KWT70946.1"/>
    </source>
</evidence>
<evidence type="ECO:0000256" key="3">
    <source>
        <dbReference type="ARBA" id="ARBA00022842"/>
    </source>
</evidence>
<dbReference type="InterPro" id="IPR040442">
    <property type="entry name" value="Pyrv_kinase-like_dom_sf"/>
</dbReference>
<dbReference type="GO" id="GO:0016829">
    <property type="term" value="F:lyase activity"/>
    <property type="evidence" value="ECO:0007669"/>
    <property type="project" value="UniProtKB-KW"/>
</dbReference>
<gene>
    <name evidence="5" type="ORF">APY04_0608</name>
</gene>
<dbReference type="EC" id="4.1.3.24" evidence="5"/>
<keyword evidence="2" id="KW-0479">Metal-binding</keyword>
<dbReference type="AlphaFoldDB" id="A0A109BLF1"/>
<feature type="domain" description="HpcH/HpaI aldolase/citrate lyase" evidence="4">
    <location>
        <begin position="120"/>
        <end position="350"/>
    </location>
</feature>
<evidence type="ECO:0000313" key="6">
    <source>
        <dbReference type="Proteomes" id="UP000059074"/>
    </source>
</evidence>